<dbReference type="Pfam" id="PF02784">
    <property type="entry name" value="Orn_Arg_deC_N"/>
    <property type="match status" value="1"/>
</dbReference>
<dbReference type="EC" id="4.1.1.20" evidence="6 7"/>
<dbReference type="InterPro" id="IPR009006">
    <property type="entry name" value="Ala_racemase/Decarboxylase_C"/>
</dbReference>
<keyword evidence="3 6" id="KW-0663">Pyridoxal phosphate</keyword>
<keyword evidence="5 6" id="KW-0456">Lyase</keyword>
<evidence type="ECO:0000259" key="9">
    <source>
        <dbReference type="Pfam" id="PF02784"/>
    </source>
</evidence>
<accession>A0ABP3Z7Y1</accession>
<keyword evidence="4 6" id="KW-0457">Lysine biosynthesis</keyword>
<evidence type="ECO:0000256" key="5">
    <source>
        <dbReference type="ARBA" id="ARBA00023239"/>
    </source>
</evidence>
<feature type="domain" description="Orn/DAP/Arg decarboxylase 2 N-terminal" evidence="9">
    <location>
        <begin position="51"/>
        <end position="303"/>
    </location>
</feature>
<name>A0ABP3Z7Y1_9ACTN</name>
<feature type="modified residue" description="N6-(pyridoxal phosphate)lysine" evidence="6">
    <location>
        <position position="74"/>
    </location>
</feature>
<evidence type="ECO:0000256" key="3">
    <source>
        <dbReference type="ARBA" id="ARBA00022898"/>
    </source>
</evidence>
<dbReference type="NCBIfam" id="TIGR01048">
    <property type="entry name" value="lysA"/>
    <property type="match status" value="1"/>
</dbReference>
<keyword evidence="2 6" id="KW-0210">Decarboxylase</keyword>
<evidence type="ECO:0000256" key="8">
    <source>
        <dbReference type="RuleBase" id="RU003738"/>
    </source>
</evidence>
<gene>
    <name evidence="10" type="primary">lysA_1</name>
    <name evidence="6" type="synonym">lysA</name>
    <name evidence="10" type="ORF">GCM10009560_12690</name>
</gene>
<keyword evidence="6" id="KW-0028">Amino-acid biosynthesis</keyword>
<evidence type="ECO:0000313" key="11">
    <source>
        <dbReference type="Proteomes" id="UP001501578"/>
    </source>
</evidence>
<feature type="binding site" evidence="6">
    <location>
        <position position="300"/>
    </location>
    <ligand>
        <name>substrate</name>
    </ligand>
</feature>
<organism evidence="10 11">
    <name type="scientific">Nonomuraea longicatena</name>
    <dbReference type="NCBI Taxonomy" id="83682"/>
    <lineage>
        <taxon>Bacteria</taxon>
        <taxon>Bacillati</taxon>
        <taxon>Actinomycetota</taxon>
        <taxon>Actinomycetes</taxon>
        <taxon>Streptosporangiales</taxon>
        <taxon>Streptosporangiaceae</taxon>
        <taxon>Nonomuraea</taxon>
    </lineage>
</organism>
<sequence length="457" mass="48009">MCLLQQDLAAQDTSGPWSATTVFTPAAETGGVPLMEIVERFGTPAYVVDEADLRGRCRAFKDALPGADVAYAAKAFLCRAVASWIVEEGLSLDVCSGGELAIARSIGFPAERVIFHGNAKTPRELQQAVDDGVGRIVIDNLAEIARLAVLVPQGRRQKVLLRVIPDIEAGAHAAVRTGGEGQKFGLSIASGDAAVAVARVLGQPSLQLVGLHCHLGSQIDEVGPYVRAVRIMVEQYARVRDTHGVVLPELDLGGGQGIAYLEAEQGLSPHAYARAVLTALEERSAGLGLPAPRLTVEPGRAISGPAGLTLYRVIAVKRTLTRTFVAVDGGMSDNPRPSLYGARYTARLVGRTSRPAPPRDSATSANCAASATVTRQATLVGHHCEAGDVIAENVPLPADIRAGDVLAVAATGAYHHSMASTYNLTGRPPVVAVAGGAARLVVRREEIEDLMRREVGL</sequence>
<evidence type="ECO:0000256" key="6">
    <source>
        <dbReference type="HAMAP-Rule" id="MF_02120"/>
    </source>
</evidence>
<evidence type="ECO:0000256" key="7">
    <source>
        <dbReference type="NCBIfam" id="TIGR01048"/>
    </source>
</evidence>
<dbReference type="InterPro" id="IPR000183">
    <property type="entry name" value="Orn/DAP/Arg_de-COase"/>
</dbReference>
<feature type="binding site" evidence="6">
    <location>
        <position position="255"/>
    </location>
    <ligand>
        <name>pyridoxal 5'-phosphate</name>
        <dbReference type="ChEBI" id="CHEBI:597326"/>
    </ligand>
</feature>
<dbReference type="HAMAP" id="MF_02120">
    <property type="entry name" value="LysA"/>
    <property type="match status" value="1"/>
</dbReference>
<evidence type="ECO:0000256" key="1">
    <source>
        <dbReference type="ARBA" id="ARBA00001933"/>
    </source>
</evidence>
<evidence type="ECO:0000256" key="4">
    <source>
        <dbReference type="ARBA" id="ARBA00023154"/>
    </source>
</evidence>
<feature type="binding site" evidence="6">
    <location>
        <position position="336"/>
    </location>
    <ligand>
        <name>substrate</name>
    </ligand>
</feature>
<dbReference type="InterPro" id="IPR022644">
    <property type="entry name" value="De-COase2_N"/>
</dbReference>
<dbReference type="CDD" id="cd06828">
    <property type="entry name" value="PLPDE_III_DapDC"/>
    <property type="match status" value="1"/>
</dbReference>
<dbReference type="PRINTS" id="PR01181">
    <property type="entry name" value="DAPDCRBXLASE"/>
</dbReference>
<dbReference type="SUPFAM" id="SSF50621">
    <property type="entry name" value="Alanine racemase C-terminal domain-like"/>
    <property type="match status" value="1"/>
</dbReference>
<comment type="catalytic activity">
    <reaction evidence="6 8">
        <text>meso-2,6-diaminopimelate + H(+) = L-lysine + CO2</text>
        <dbReference type="Rhea" id="RHEA:15101"/>
        <dbReference type="ChEBI" id="CHEBI:15378"/>
        <dbReference type="ChEBI" id="CHEBI:16526"/>
        <dbReference type="ChEBI" id="CHEBI:32551"/>
        <dbReference type="ChEBI" id="CHEBI:57791"/>
        <dbReference type="EC" id="4.1.1.20"/>
    </reaction>
</comment>
<dbReference type="PANTHER" id="PTHR43727">
    <property type="entry name" value="DIAMINOPIMELATE DECARBOXYLASE"/>
    <property type="match status" value="1"/>
</dbReference>
<comment type="similarity">
    <text evidence="6">Belongs to the Orn/Lys/Arg decarboxylase class-II family. LysA subfamily.</text>
</comment>
<comment type="caution">
    <text evidence="10">The sequence shown here is derived from an EMBL/GenBank/DDBJ whole genome shotgun (WGS) entry which is preliminary data.</text>
</comment>
<dbReference type="Gene3D" id="3.20.20.10">
    <property type="entry name" value="Alanine racemase"/>
    <property type="match status" value="1"/>
</dbReference>
<dbReference type="RefSeq" id="WP_343948746.1">
    <property type="nucleotide sequence ID" value="NZ_BAAAHQ010000004.1"/>
</dbReference>
<comment type="function">
    <text evidence="6">Specifically catalyzes the decarboxylation of meso-diaminopimelate (meso-DAP) to L-lysine.</text>
</comment>
<comment type="subunit">
    <text evidence="6">Homodimer.</text>
</comment>
<dbReference type="InterPro" id="IPR022653">
    <property type="entry name" value="De-COase2_pyr-phos_BS"/>
</dbReference>
<proteinExistence type="inferred from homology"/>
<dbReference type="PROSITE" id="PS00878">
    <property type="entry name" value="ODR_DC_2_1"/>
    <property type="match status" value="1"/>
</dbReference>
<dbReference type="Gene3D" id="2.40.37.10">
    <property type="entry name" value="Lyase, Ornithine Decarboxylase, Chain A, domain 1"/>
    <property type="match status" value="1"/>
</dbReference>
<reference evidence="11" key="1">
    <citation type="journal article" date="2019" name="Int. J. Syst. Evol. Microbiol.">
        <title>The Global Catalogue of Microorganisms (GCM) 10K type strain sequencing project: providing services to taxonomists for standard genome sequencing and annotation.</title>
        <authorList>
            <consortium name="The Broad Institute Genomics Platform"/>
            <consortium name="The Broad Institute Genome Sequencing Center for Infectious Disease"/>
            <person name="Wu L."/>
            <person name="Ma J."/>
        </authorList>
    </citation>
    <scope>NUCLEOTIDE SEQUENCE [LARGE SCALE GENOMIC DNA]</scope>
    <source>
        <strain evidence="11">JCM 11136</strain>
    </source>
</reference>
<comment type="pathway">
    <text evidence="6 8">Amino-acid biosynthesis; L-lysine biosynthesis via DAP pathway; L-lysine from DL-2,6-diaminopimelate: step 1/1.</text>
</comment>
<dbReference type="InterPro" id="IPR029066">
    <property type="entry name" value="PLP-binding_barrel"/>
</dbReference>
<dbReference type="PANTHER" id="PTHR43727:SF2">
    <property type="entry name" value="GROUP IV DECARBOXYLASE"/>
    <property type="match status" value="1"/>
</dbReference>
<feature type="binding site" evidence="6">
    <location>
        <position position="414"/>
    </location>
    <ligand>
        <name>pyridoxal 5'-phosphate</name>
        <dbReference type="ChEBI" id="CHEBI:597326"/>
    </ligand>
</feature>
<dbReference type="Proteomes" id="UP001501578">
    <property type="component" value="Unassembled WGS sequence"/>
</dbReference>
<feature type="binding site" evidence="6">
    <location>
        <position position="414"/>
    </location>
    <ligand>
        <name>substrate</name>
    </ligand>
</feature>
<evidence type="ECO:0000313" key="10">
    <source>
        <dbReference type="EMBL" id="GAA0917031.1"/>
    </source>
</evidence>
<evidence type="ECO:0000256" key="2">
    <source>
        <dbReference type="ARBA" id="ARBA00022793"/>
    </source>
</evidence>
<feature type="binding site" evidence="6">
    <location>
        <begin position="297"/>
        <end position="300"/>
    </location>
    <ligand>
        <name>pyridoxal 5'-phosphate</name>
        <dbReference type="ChEBI" id="CHEBI:597326"/>
    </ligand>
</feature>
<dbReference type="InterPro" id="IPR002986">
    <property type="entry name" value="DAP_deCOOHase_LysA"/>
</dbReference>
<dbReference type="PRINTS" id="PR01179">
    <property type="entry name" value="ODADCRBXLASE"/>
</dbReference>
<dbReference type="EMBL" id="BAAAHQ010000004">
    <property type="protein sequence ID" value="GAA0917031.1"/>
    <property type="molecule type" value="Genomic_DNA"/>
</dbReference>
<feature type="binding site" evidence="6">
    <location>
        <position position="385"/>
    </location>
    <ligand>
        <name>substrate</name>
    </ligand>
</feature>
<comment type="cofactor">
    <cofactor evidence="1 6 8">
        <name>pyridoxal 5'-phosphate</name>
        <dbReference type="ChEBI" id="CHEBI:597326"/>
    </cofactor>
</comment>
<feature type="binding site" evidence="6">
    <location>
        <position position="340"/>
    </location>
    <ligand>
        <name>substrate</name>
    </ligand>
</feature>
<dbReference type="SUPFAM" id="SSF51419">
    <property type="entry name" value="PLP-binding barrel"/>
    <property type="match status" value="1"/>
</dbReference>
<keyword evidence="11" id="KW-1185">Reference proteome</keyword>
<protein>
    <recommendedName>
        <fullName evidence="6 7">Diaminopimelate decarboxylase</fullName>
        <shortName evidence="6">DAP decarboxylase</shortName>
        <shortName evidence="6">DAPDC</shortName>
        <ecNumber evidence="6 7">4.1.1.20</ecNumber>
    </recommendedName>
</protein>